<dbReference type="InterPro" id="IPR001387">
    <property type="entry name" value="Cro/C1-type_HTH"/>
</dbReference>
<name>A0ABT0SBD5_9SPHN</name>
<dbReference type="PANTHER" id="PTHR46797">
    <property type="entry name" value="HTH-TYPE TRANSCRIPTIONAL REGULATOR"/>
    <property type="match status" value="1"/>
</dbReference>
<keyword evidence="3" id="KW-0804">Transcription</keyword>
<feature type="domain" description="HTH cro/C1-type" evidence="4">
    <location>
        <begin position="12"/>
        <end position="66"/>
    </location>
</feature>
<comment type="caution">
    <text evidence="5">The sequence shown here is derived from an EMBL/GenBank/DDBJ whole genome shotgun (WGS) entry which is preliminary data.</text>
</comment>
<evidence type="ECO:0000256" key="1">
    <source>
        <dbReference type="ARBA" id="ARBA00023015"/>
    </source>
</evidence>
<accession>A0ABT0SBD5</accession>
<evidence type="ECO:0000259" key="4">
    <source>
        <dbReference type="PROSITE" id="PS50943"/>
    </source>
</evidence>
<evidence type="ECO:0000313" key="6">
    <source>
        <dbReference type="Proteomes" id="UP001165383"/>
    </source>
</evidence>
<evidence type="ECO:0000256" key="2">
    <source>
        <dbReference type="ARBA" id="ARBA00023125"/>
    </source>
</evidence>
<keyword evidence="1" id="KW-0805">Transcription regulation</keyword>
<sequence length="68" mass="7860">MADIHQRLATNLRRLRRERKLSQEKLGFEVDLHRTYISEIERGKRNPSISAIEKIAKTLGVSCGQLLD</sequence>
<proteinExistence type="predicted"/>
<dbReference type="InterPro" id="IPR050807">
    <property type="entry name" value="TransReg_Diox_bact_type"/>
</dbReference>
<dbReference type="Proteomes" id="UP001165383">
    <property type="component" value="Unassembled WGS sequence"/>
</dbReference>
<evidence type="ECO:0000313" key="5">
    <source>
        <dbReference type="EMBL" id="MCL6741714.1"/>
    </source>
</evidence>
<dbReference type="PROSITE" id="PS50943">
    <property type="entry name" value="HTH_CROC1"/>
    <property type="match status" value="1"/>
</dbReference>
<dbReference type="Gene3D" id="1.10.260.40">
    <property type="entry name" value="lambda repressor-like DNA-binding domains"/>
    <property type="match status" value="1"/>
</dbReference>
<dbReference type="EMBL" id="JAMGBB010000001">
    <property type="protein sequence ID" value="MCL6741714.1"/>
    <property type="molecule type" value="Genomic_DNA"/>
</dbReference>
<evidence type="ECO:0000256" key="3">
    <source>
        <dbReference type="ARBA" id="ARBA00023163"/>
    </source>
</evidence>
<reference evidence="5" key="1">
    <citation type="submission" date="2022-05" db="EMBL/GenBank/DDBJ databases">
        <authorList>
            <person name="Jo J.-H."/>
            <person name="Im W.-T."/>
        </authorList>
    </citation>
    <scope>NUCLEOTIDE SEQUENCE</scope>
    <source>
        <strain evidence="5">RB56-2</strain>
    </source>
</reference>
<organism evidence="5 6">
    <name type="scientific">Sphingomonas brevis</name>
    <dbReference type="NCBI Taxonomy" id="2908206"/>
    <lineage>
        <taxon>Bacteria</taxon>
        <taxon>Pseudomonadati</taxon>
        <taxon>Pseudomonadota</taxon>
        <taxon>Alphaproteobacteria</taxon>
        <taxon>Sphingomonadales</taxon>
        <taxon>Sphingomonadaceae</taxon>
        <taxon>Sphingomonas</taxon>
    </lineage>
</organism>
<dbReference type="CDD" id="cd00093">
    <property type="entry name" value="HTH_XRE"/>
    <property type="match status" value="1"/>
</dbReference>
<keyword evidence="2" id="KW-0238">DNA-binding</keyword>
<dbReference type="SMART" id="SM00530">
    <property type="entry name" value="HTH_XRE"/>
    <property type="match status" value="1"/>
</dbReference>
<keyword evidence="6" id="KW-1185">Reference proteome</keyword>
<gene>
    <name evidence="5" type="ORF">LZ518_11310</name>
</gene>
<protein>
    <submittedName>
        <fullName evidence="5">Helix-turn-helix transcriptional regulator</fullName>
    </submittedName>
</protein>
<dbReference type="PANTHER" id="PTHR46797:SF23">
    <property type="entry name" value="HTH-TYPE TRANSCRIPTIONAL REGULATOR SUTR"/>
    <property type="match status" value="1"/>
</dbReference>
<dbReference type="InterPro" id="IPR010982">
    <property type="entry name" value="Lambda_DNA-bd_dom_sf"/>
</dbReference>
<dbReference type="SUPFAM" id="SSF47413">
    <property type="entry name" value="lambda repressor-like DNA-binding domains"/>
    <property type="match status" value="1"/>
</dbReference>
<dbReference type="RefSeq" id="WP_249916085.1">
    <property type="nucleotide sequence ID" value="NZ_JAMGBB010000001.1"/>
</dbReference>
<dbReference type="Pfam" id="PF01381">
    <property type="entry name" value="HTH_3"/>
    <property type="match status" value="1"/>
</dbReference>